<dbReference type="AlphaFoldDB" id="A0AAE0W892"/>
<keyword evidence="2" id="KW-1185">Reference proteome</keyword>
<reference evidence="1" key="2">
    <citation type="journal article" date="2021" name="Genome Biol. Evol.">
        <title>Developing a high-quality reference genome for a parasitic bivalve with doubly uniparental inheritance (Bivalvia: Unionida).</title>
        <authorList>
            <person name="Smith C.H."/>
        </authorList>
    </citation>
    <scope>NUCLEOTIDE SEQUENCE</scope>
    <source>
        <strain evidence="1">CHS0354</strain>
        <tissue evidence="1">Mantle</tissue>
    </source>
</reference>
<gene>
    <name evidence="1" type="ORF">CHS0354_042878</name>
</gene>
<reference evidence="1" key="3">
    <citation type="submission" date="2023-05" db="EMBL/GenBank/DDBJ databases">
        <authorList>
            <person name="Smith C.H."/>
        </authorList>
    </citation>
    <scope>NUCLEOTIDE SEQUENCE</scope>
    <source>
        <strain evidence="1">CHS0354</strain>
        <tissue evidence="1">Mantle</tissue>
    </source>
</reference>
<dbReference type="Proteomes" id="UP001195483">
    <property type="component" value="Unassembled WGS sequence"/>
</dbReference>
<evidence type="ECO:0000313" key="2">
    <source>
        <dbReference type="Proteomes" id="UP001195483"/>
    </source>
</evidence>
<protein>
    <submittedName>
        <fullName evidence="1">Uncharacterized protein</fullName>
    </submittedName>
</protein>
<comment type="caution">
    <text evidence="1">The sequence shown here is derived from an EMBL/GenBank/DDBJ whole genome shotgun (WGS) entry which is preliminary data.</text>
</comment>
<proteinExistence type="predicted"/>
<sequence>MKNATDKYAVDLHCAGEASSFLPWPIKILRVHDLYVYGCKCTDYLEEHDINVINIIPDSLRVLRLSDTDISIKIHWIIVDDERAEETKNEKSCEIRRIKKTQKNPKLCCIRHSLSLV</sequence>
<reference evidence="1" key="1">
    <citation type="journal article" date="2021" name="Genome Biol. Evol.">
        <title>A High-Quality Reference Genome for a Parasitic Bivalve with Doubly Uniparental Inheritance (Bivalvia: Unionida).</title>
        <authorList>
            <person name="Smith C.H."/>
        </authorList>
    </citation>
    <scope>NUCLEOTIDE SEQUENCE</scope>
    <source>
        <strain evidence="1">CHS0354</strain>
    </source>
</reference>
<name>A0AAE0W892_9BIVA</name>
<accession>A0AAE0W892</accession>
<dbReference type="EMBL" id="JAEAOA010002358">
    <property type="protein sequence ID" value="KAK3603870.1"/>
    <property type="molecule type" value="Genomic_DNA"/>
</dbReference>
<organism evidence="1 2">
    <name type="scientific">Potamilus streckersoni</name>
    <dbReference type="NCBI Taxonomy" id="2493646"/>
    <lineage>
        <taxon>Eukaryota</taxon>
        <taxon>Metazoa</taxon>
        <taxon>Spiralia</taxon>
        <taxon>Lophotrochozoa</taxon>
        <taxon>Mollusca</taxon>
        <taxon>Bivalvia</taxon>
        <taxon>Autobranchia</taxon>
        <taxon>Heteroconchia</taxon>
        <taxon>Palaeoheterodonta</taxon>
        <taxon>Unionida</taxon>
        <taxon>Unionoidea</taxon>
        <taxon>Unionidae</taxon>
        <taxon>Ambleminae</taxon>
        <taxon>Lampsilini</taxon>
        <taxon>Potamilus</taxon>
    </lineage>
</organism>
<evidence type="ECO:0000313" key="1">
    <source>
        <dbReference type="EMBL" id="KAK3603870.1"/>
    </source>
</evidence>